<evidence type="ECO:0000313" key="1">
    <source>
        <dbReference type="EMBL" id="RCL37418.1"/>
    </source>
</evidence>
<evidence type="ECO:0000313" key="2">
    <source>
        <dbReference type="Proteomes" id="UP000252147"/>
    </source>
</evidence>
<dbReference type="Proteomes" id="UP000252147">
    <property type="component" value="Unassembled WGS sequence"/>
</dbReference>
<name>A0A368BJD5_9GAMM</name>
<organism evidence="1 2">
    <name type="scientific">SAR86 cluster bacterium</name>
    <dbReference type="NCBI Taxonomy" id="2030880"/>
    <lineage>
        <taxon>Bacteria</taxon>
        <taxon>Pseudomonadati</taxon>
        <taxon>Pseudomonadota</taxon>
        <taxon>Gammaproteobacteria</taxon>
        <taxon>SAR86 cluster</taxon>
    </lineage>
</organism>
<accession>A0A368BJD5</accession>
<evidence type="ECO:0008006" key="3">
    <source>
        <dbReference type="Google" id="ProtNLM"/>
    </source>
</evidence>
<protein>
    <recommendedName>
        <fullName evidence="3">Outer membrane lipoprotein carrier protein LolA</fullName>
    </recommendedName>
</protein>
<dbReference type="AlphaFoldDB" id="A0A368BJD5"/>
<comment type="caution">
    <text evidence="1">The sequence shown here is derived from an EMBL/GenBank/DDBJ whole genome shotgun (WGS) entry which is preliminary data.</text>
</comment>
<dbReference type="EMBL" id="QOPD01000010">
    <property type="protein sequence ID" value="RCL37418.1"/>
    <property type="molecule type" value="Genomic_DNA"/>
</dbReference>
<reference evidence="1 2" key="1">
    <citation type="journal article" date="2018" name="Microbiome">
        <title>Fine metagenomic profile of the Mediterranean stratified and mixed water columns revealed by assembly and recruitment.</title>
        <authorList>
            <person name="Haro-Moreno J.M."/>
            <person name="Lopez-Perez M."/>
            <person name="De La Torre J.R."/>
            <person name="Picazo A."/>
            <person name="Camacho A."/>
            <person name="Rodriguez-Valera F."/>
        </authorList>
    </citation>
    <scope>NUCLEOTIDE SEQUENCE [LARGE SCALE GENOMIC DNA]</scope>
    <source>
        <strain evidence="1">MED-G83</strain>
    </source>
</reference>
<gene>
    <name evidence="1" type="ORF">DBW97_04945</name>
</gene>
<proteinExistence type="predicted"/>
<sequence>MRFLIALILISLNLSSTEILFDRFQEFTSLISISSNNDELSSGNISYDSDNFLYSITSPYSQIIAKIDNKVYVQDDDFKQVFIYQGNYDFLIQQILDNEVGLQPYDCATTCLRATILDENIQELVVEISEYEISQISYLDAKNDAYVIKFLNFQLGAKNISYNLPMDYEVIEQ</sequence>